<sequence length="147" mass="16842">MKNKQAILTFLLLGIPCLFLSSCATDAIQRRIDKNPEMYSRLNADDKQRVNSKKIAQGMSKEAVFLAFGGPSRSAKGLKNGKHYERWYYTRLTPDYVGGYYPGYGRYGPRGYYGYGAGFSAFPDYTRELEAIVEFRNNKVYGWEDVR</sequence>
<gene>
    <name evidence="2" type="ORF">ACFSQZ_11150</name>
</gene>
<feature type="chain" id="PRO_5047030667" description="Lipoprotein" evidence="1">
    <location>
        <begin position="27"/>
        <end position="147"/>
    </location>
</feature>
<evidence type="ECO:0000313" key="3">
    <source>
        <dbReference type="Proteomes" id="UP001597297"/>
    </source>
</evidence>
<evidence type="ECO:0008006" key="4">
    <source>
        <dbReference type="Google" id="ProtNLM"/>
    </source>
</evidence>
<evidence type="ECO:0000313" key="2">
    <source>
        <dbReference type="EMBL" id="MFD2277028.1"/>
    </source>
</evidence>
<accession>A0ABW5E352</accession>
<keyword evidence="1" id="KW-0732">Signal</keyword>
<comment type="caution">
    <text evidence="2">The sequence shown here is derived from an EMBL/GenBank/DDBJ whole genome shotgun (WGS) entry which is preliminary data.</text>
</comment>
<organism evidence="2 3">
    <name type="scientific">Rubritalea spongiae</name>
    <dbReference type="NCBI Taxonomy" id="430797"/>
    <lineage>
        <taxon>Bacteria</taxon>
        <taxon>Pseudomonadati</taxon>
        <taxon>Verrucomicrobiota</taxon>
        <taxon>Verrucomicrobiia</taxon>
        <taxon>Verrucomicrobiales</taxon>
        <taxon>Rubritaleaceae</taxon>
        <taxon>Rubritalea</taxon>
    </lineage>
</organism>
<dbReference type="EMBL" id="JBHUJC010000037">
    <property type="protein sequence ID" value="MFD2277028.1"/>
    <property type="molecule type" value="Genomic_DNA"/>
</dbReference>
<protein>
    <recommendedName>
        <fullName evidence="4">Lipoprotein</fullName>
    </recommendedName>
</protein>
<dbReference type="PROSITE" id="PS51257">
    <property type="entry name" value="PROKAR_LIPOPROTEIN"/>
    <property type="match status" value="1"/>
</dbReference>
<keyword evidence="3" id="KW-1185">Reference proteome</keyword>
<name>A0ABW5E352_9BACT</name>
<dbReference type="RefSeq" id="WP_377093192.1">
    <property type="nucleotide sequence ID" value="NZ_JBHSJM010000001.1"/>
</dbReference>
<feature type="signal peptide" evidence="1">
    <location>
        <begin position="1"/>
        <end position="26"/>
    </location>
</feature>
<reference evidence="3" key="1">
    <citation type="journal article" date="2019" name="Int. J. Syst. Evol. Microbiol.">
        <title>The Global Catalogue of Microorganisms (GCM) 10K type strain sequencing project: providing services to taxonomists for standard genome sequencing and annotation.</title>
        <authorList>
            <consortium name="The Broad Institute Genomics Platform"/>
            <consortium name="The Broad Institute Genome Sequencing Center for Infectious Disease"/>
            <person name="Wu L."/>
            <person name="Ma J."/>
        </authorList>
    </citation>
    <scope>NUCLEOTIDE SEQUENCE [LARGE SCALE GENOMIC DNA]</scope>
    <source>
        <strain evidence="3">JCM 16545</strain>
    </source>
</reference>
<dbReference type="Proteomes" id="UP001597297">
    <property type="component" value="Unassembled WGS sequence"/>
</dbReference>
<evidence type="ECO:0000256" key="1">
    <source>
        <dbReference type="SAM" id="SignalP"/>
    </source>
</evidence>
<proteinExistence type="predicted"/>